<comment type="subcellular location">
    <subcellularLocation>
        <location evidence="1">Fimbrium</location>
    </subcellularLocation>
</comment>
<dbReference type="RefSeq" id="WP_280629002.1">
    <property type="nucleotide sequence ID" value="NZ_CP123498.1"/>
</dbReference>
<name>A0AA95G9Q7_9GAMM</name>
<proteinExistence type="inferred from homology"/>
<sequence>MSFKFKIYLLIIFILIQSYISFAVAGKCSADITEQNIVFDELSVHYDNTHFPYKVRKIGSEIKINCQKKGDNYVYVKSIEGIKSVSGYYFNTNLNGVKLRWQLERKGFGAKKMGLNGYRRIDEGNKKIFIGRFTIIIYSDFQAGEVNPIKITLAHRDGNRDTGETLFTYHIPKFKIKEQSCKIKTPKLNVQMGIVFKNNFKGKGSTTGERTFNIDVNCKGVNQAYITWQGGDSNGVIPADKDSSATGVGIQIFANNTPIIFNKKLDIDFFKQLTYSAKYYQTGNSVSAGTVNATATFTIDYK</sequence>
<dbReference type="Proteomes" id="UP001177597">
    <property type="component" value="Chromosome"/>
</dbReference>
<evidence type="ECO:0000259" key="5">
    <source>
        <dbReference type="Pfam" id="PF00419"/>
    </source>
</evidence>
<comment type="similarity">
    <text evidence="2">Belongs to the fimbrial protein family.</text>
</comment>
<feature type="domain" description="Fimbrial-type adhesion" evidence="5">
    <location>
        <begin position="176"/>
        <end position="302"/>
    </location>
</feature>
<dbReference type="Pfam" id="PF00419">
    <property type="entry name" value="Fimbrial"/>
    <property type="match status" value="1"/>
</dbReference>
<dbReference type="PANTHER" id="PTHR33420">
    <property type="entry name" value="FIMBRIAL SUBUNIT ELFA-RELATED"/>
    <property type="match status" value="1"/>
</dbReference>
<reference evidence="6" key="1">
    <citation type="submission" date="2023-04" db="EMBL/GenBank/DDBJ databases">
        <title>Genome dynamics across the evolutionary transition to endosymbiosis.</title>
        <authorList>
            <person name="Siozios S."/>
            <person name="Nadal-Jimenez P."/>
            <person name="Azagi T."/>
            <person name="Sprong H."/>
            <person name="Frost C.L."/>
            <person name="Parratt S.R."/>
            <person name="Taylor G."/>
            <person name="Brettell L."/>
            <person name="Lew K.C."/>
            <person name="Croft L."/>
            <person name="King K.C."/>
            <person name="Brockhurst M.A."/>
            <person name="Hypsa V."/>
            <person name="Novakova E."/>
            <person name="Darby A.C."/>
            <person name="Hurst G.D.D."/>
        </authorList>
    </citation>
    <scope>NUCLEOTIDE SEQUENCE</scope>
    <source>
        <strain evidence="6">AIh</strain>
    </source>
</reference>
<accession>A0AA95G9Q7</accession>
<dbReference type="InterPro" id="IPR036937">
    <property type="entry name" value="Adhesion_dom_fimbrial_sf"/>
</dbReference>
<keyword evidence="4" id="KW-0281">Fimbrium</keyword>
<dbReference type="AlphaFoldDB" id="A0AA95G9Q7"/>
<dbReference type="SUPFAM" id="SSF49401">
    <property type="entry name" value="Bacterial adhesins"/>
    <property type="match status" value="1"/>
</dbReference>
<dbReference type="Gene3D" id="2.60.40.1090">
    <property type="entry name" value="Fimbrial-type adhesion domain"/>
    <property type="match status" value="1"/>
</dbReference>
<dbReference type="EMBL" id="CP123498">
    <property type="protein sequence ID" value="WGL94851.1"/>
    <property type="molecule type" value="Genomic_DNA"/>
</dbReference>
<dbReference type="InterPro" id="IPR050263">
    <property type="entry name" value="Bact_Fimbrial_Adh_Pro"/>
</dbReference>
<evidence type="ECO:0000256" key="2">
    <source>
        <dbReference type="ARBA" id="ARBA00006671"/>
    </source>
</evidence>
<organism evidence="6 7">
    <name type="scientific">Arsenophonus nasoniae</name>
    <name type="common">son-killer infecting Nasonia vitripennis</name>
    <dbReference type="NCBI Taxonomy" id="638"/>
    <lineage>
        <taxon>Bacteria</taxon>
        <taxon>Pseudomonadati</taxon>
        <taxon>Pseudomonadota</taxon>
        <taxon>Gammaproteobacteria</taxon>
        <taxon>Enterobacterales</taxon>
        <taxon>Morganellaceae</taxon>
        <taxon>Arsenophonus</taxon>
    </lineage>
</organism>
<keyword evidence="3" id="KW-0732">Signal</keyword>
<evidence type="ECO:0000256" key="3">
    <source>
        <dbReference type="ARBA" id="ARBA00022729"/>
    </source>
</evidence>
<evidence type="ECO:0000256" key="1">
    <source>
        <dbReference type="ARBA" id="ARBA00004561"/>
    </source>
</evidence>
<evidence type="ECO:0000313" key="7">
    <source>
        <dbReference type="Proteomes" id="UP001177597"/>
    </source>
</evidence>
<evidence type="ECO:0000256" key="4">
    <source>
        <dbReference type="ARBA" id="ARBA00023263"/>
    </source>
</evidence>
<dbReference type="GO" id="GO:0009289">
    <property type="term" value="C:pilus"/>
    <property type="evidence" value="ECO:0007669"/>
    <property type="project" value="UniProtKB-SubCell"/>
</dbReference>
<evidence type="ECO:0000313" key="6">
    <source>
        <dbReference type="EMBL" id="WGL94851.1"/>
    </source>
</evidence>
<dbReference type="GO" id="GO:0043709">
    <property type="term" value="P:cell adhesion involved in single-species biofilm formation"/>
    <property type="evidence" value="ECO:0007669"/>
    <property type="project" value="TreeGrafter"/>
</dbReference>
<dbReference type="InterPro" id="IPR008966">
    <property type="entry name" value="Adhesion_dom_sf"/>
</dbReference>
<gene>
    <name evidence="6" type="ORF">QE207_14345</name>
</gene>
<dbReference type="InterPro" id="IPR000259">
    <property type="entry name" value="Adhesion_dom_fimbrial"/>
</dbReference>
<dbReference type="PANTHER" id="PTHR33420:SF3">
    <property type="entry name" value="FIMBRIAL SUBUNIT ELFA"/>
    <property type="match status" value="1"/>
</dbReference>
<protein>
    <submittedName>
        <fullName evidence="6">Fimbrial protein</fullName>
    </submittedName>
</protein>